<dbReference type="InterPro" id="IPR050740">
    <property type="entry name" value="Aldehyde_DH_Superfamily"/>
</dbReference>
<keyword evidence="1" id="KW-0560">Oxidoreductase</keyword>
<protein>
    <submittedName>
        <fullName evidence="3">Uu.00g145600.m01.CDS01</fullName>
    </submittedName>
</protein>
<dbReference type="InterPro" id="IPR015590">
    <property type="entry name" value="Aldehyde_DH_dom"/>
</dbReference>
<keyword evidence="4" id="KW-1185">Reference proteome</keyword>
<feature type="domain" description="Aldehyde dehydrogenase" evidence="2">
    <location>
        <begin position="18"/>
        <end position="164"/>
    </location>
</feature>
<dbReference type="InterPro" id="IPR016162">
    <property type="entry name" value="Ald_DH_N"/>
</dbReference>
<evidence type="ECO:0000256" key="1">
    <source>
        <dbReference type="ARBA" id="ARBA00023002"/>
    </source>
</evidence>
<proteinExistence type="predicted"/>
<sequence>MLAAHREVTNACLHETRNSPYILGMRATILPIAAGNTVVLKGSELSPRSMWAIVCVLQEAGLPRGVLNFISTDISRASSVSKAIIAHPQVKKVNFTGSTAVGRIVAVLAAQHLKPALLELGGQAPAIVCEDANLDLAAQCCVAGAFMYAGQCCMATERIIVQKSDETALMINPQGVKKVTRLLEDAEAKGATITRPGSDAVDSLNTGSRLRPSVLTGVTCDMDTYRNENFGPTVSIFEFETDEEALAIAHDTDYGLAAAVYTEDLRRGLRFARALEIGAVHINNMSLHDESALPHGGFKATGYGKFNTVFGLSE</sequence>
<dbReference type="GO" id="GO:0004777">
    <property type="term" value="F:succinate-semialdehyde dehydrogenase (NAD+) activity"/>
    <property type="evidence" value="ECO:0007669"/>
    <property type="project" value="TreeGrafter"/>
</dbReference>
<dbReference type="Gene3D" id="3.40.605.10">
    <property type="entry name" value="Aldehyde Dehydrogenase, Chain A, domain 1"/>
    <property type="match status" value="2"/>
</dbReference>
<gene>
    <name evidence="3" type="ORF">KHLLAP_LOCUS10002</name>
</gene>
<dbReference type="InterPro" id="IPR016163">
    <property type="entry name" value="Ald_DH_C"/>
</dbReference>
<dbReference type="InterPro" id="IPR016160">
    <property type="entry name" value="Ald_DH_CS_CYS"/>
</dbReference>
<name>A0AAI8VRR0_9PEZI</name>
<dbReference type="EMBL" id="CAUWAG010000012">
    <property type="protein sequence ID" value="CAJ2509534.1"/>
    <property type="molecule type" value="Genomic_DNA"/>
</dbReference>
<evidence type="ECO:0000259" key="2">
    <source>
        <dbReference type="Pfam" id="PF00171"/>
    </source>
</evidence>
<evidence type="ECO:0000313" key="4">
    <source>
        <dbReference type="Proteomes" id="UP001295740"/>
    </source>
</evidence>
<evidence type="ECO:0000313" key="3">
    <source>
        <dbReference type="EMBL" id="CAJ2509534.1"/>
    </source>
</evidence>
<dbReference type="Gene3D" id="3.40.309.10">
    <property type="entry name" value="Aldehyde Dehydrogenase, Chain A, domain 2"/>
    <property type="match status" value="2"/>
</dbReference>
<dbReference type="Pfam" id="PF00171">
    <property type="entry name" value="Aldedh"/>
    <property type="match status" value="2"/>
</dbReference>
<comment type="caution">
    <text evidence="3">The sequence shown here is derived from an EMBL/GenBank/DDBJ whole genome shotgun (WGS) entry which is preliminary data.</text>
</comment>
<dbReference type="PROSITE" id="PS00070">
    <property type="entry name" value="ALDEHYDE_DEHYDR_CYS"/>
    <property type="match status" value="1"/>
</dbReference>
<dbReference type="AlphaFoldDB" id="A0AAI8VRR0"/>
<dbReference type="PANTHER" id="PTHR43353">
    <property type="entry name" value="SUCCINATE-SEMIALDEHYDE DEHYDROGENASE, MITOCHONDRIAL"/>
    <property type="match status" value="1"/>
</dbReference>
<organism evidence="3 4">
    <name type="scientific">Anthostomella pinea</name>
    <dbReference type="NCBI Taxonomy" id="933095"/>
    <lineage>
        <taxon>Eukaryota</taxon>
        <taxon>Fungi</taxon>
        <taxon>Dikarya</taxon>
        <taxon>Ascomycota</taxon>
        <taxon>Pezizomycotina</taxon>
        <taxon>Sordariomycetes</taxon>
        <taxon>Xylariomycetidae</taxon>
        <taxon>Xylariales</taxon>
        <taxon>Xylariaceae</taxon>
        <taxon>Anthostomella</taxon>
    </lineage>
</organism>
<dbReference type="PANTHER" id="PTHR43353:SF6">
    <property type="entry name" value="CYTOPLASMIC ALDEHYDE DEHYDROGENASE (EUROFUNG)"/>
    <property type="match status" value="1"/>
</dbReference>
<feature type="domain" description="Aldehyde dehydrogenase" evidence="2">
    <location>
        <begin position="170"/>
        <end position="312"/>
    </location>
</feature>
<reference evidence="3" key="1">
    <citation type="submission" date="2023-10" db="EMBL/GenBank/DDBJ databases">
        <authorList>
            <person name="Hackl T."/>
        </authorList>
    </citation>
    <scope>NUCLEOTIDE SEQUENCE</scope>
</reference>
<dbReference type="GO" id="GO:0009450">
    <property type="term" value="P:gamma-aminobutyric acid catabolic process"/>
    <property type="evidence" value="ECO:0007669"/>
    <property type="project" value="TreeGrafter"/>
</dbReference>
<dbReference type="InterPro" id="IPR016161">
    <property type="entry name" value="Ald_DH/histidinol_DH"/>
</dbReference>
<dbReference type="SUPFAM" id="SSF53720">
    <property type="entry name" value="ALDH-like"/>
    <property type="match status" value="1"/>
</dbReference>
<accession>A0AAI8VRR0</accession>
<dbReference type="Proteomes" id="UP001295740">
    <property type="component" value="Unassembled WGS sequence"/>
</dbReference>